<dbReference type="Pfam" id="PF13289">
    <property type="entry name" value="SIR2_2"/>
    <property type="match status" value="1"/>
</dbReference>
<gene>
    <name evidence="2" type="ORF">HY30_18580</name>
</gene>
<organism evidence="2 3">
    <name type="scientific">Hyphomonas chukchiensis</name>
    <dbReference type="NCBI Taxonomy" id="1280947"/>
    <lineage>
        <taxon>Bacteria</taxon>
        <taxon>Pseudomonadati</taxon>
        <taxon>Pseudomonadota</taxon>
        <taxon>Alphaproteobacteria</taxon>
        <taxon>Hyphomonadales</taxon>
        <taxon>Hyphomonadaceae</taxon>
        <taxon>Hyphomonas</taxon>
    </lineage>
</organism>
<evidence type="ECO:0000313" key="2">
    <source>
        <dbReference type="EMBL" id="KCZ56461.1"/>
    </source>
</evidence>
<keyword evidence="3" id="KW-1185">Reference proteome</keyword>
<protein>
    <submittedName>
        <fullName evidence="2">Uncharacterized protein</fullName>
    </submittedName>
</protein>
<dbReference type="Proteomes" id="UP000027190">
    <property type="component" value="Unassembled WGS sequence"/>
</dbReference>
<reference evidence="2 3" key="1">
    <citation type="journal article" date="2014" name="Antonie Van Leeuwenhoek">
        <title>Hyphomonas beringensis sp. nov. and Hyphomonas chukchiensis sp. nov., isolated from surface seawater of the Bering Sea and Chukchi Sea.</title>
        <authorList>
            <person name="Li C."/>
            <person name="Lai Q."/>
            <person name="Li G."/>
            <person name="Dong C."/>
            <person name="Wang J."/>
            <person name="Liao Y."/>
            <person name="Shao Z."/>
        </authorList>
    </citation>
    <scope>NUCLEOTIDE SEQUENCE [LARGE SCALE GENOMIC DNA]</scope>
    <source>
        <strain evidence="2 3">BH-BN04-4</strain>
    </source>
</reference>
<feature type="compositionally biased region" description="Basic and acidic residues" evidence="1">
    <location>
        <begin position="380"/>
        <end position="403"/>
    </location>
</feature>
<dbReference type="eggNOG" id="COG0846">
    <property type="taxonomic scope" value="Bacteria"/>
</dbReference>
<name>A0A062U7Y0_9PROT</name>
<proteinExistence type="predicted"/>
<accession>A0A062U7Y0</accession>
<dbReference type="AlphaFoldDB" id="A0A062U7Y0"/>
<sequence>MRFLADGIDFPDELLRAHDEGRTVFFCGAGVSRAKAGLPDFAQLTEEVLDHLGAPPDNKARLFHTASGKIETDYGIKGLTTSDRVFGQLRRDFTDDLIGEAVANSLRPIEPVDFSAHRTVLKLATLQTGELRLITTNFDFLFEQAGGRRLKYATRSNLPHVEFNEADWGVVHLHGMVNSDYSGPENDGFVLSSAELGDAYLALGWARDFVRKILDRYVAVFLGYSADDPPIRYLLEGLQQSKGLKNKAYAFQSIPDDEAVAAWDEKGVTAITFRTDDDVGYDRLWLSLDAWTQRSKDPQKWRQSILQKAKKGPRSLEAHERGMVAHIVSYEDGAKAFSSFRPSLPSEWLCVFDPYVRFGEPRSIAGRFSGGPIVDPHPRYRLDCDASPRAPDDHSPRRGRMPEEAWNGLEPSPNDLKSIQLNQVSFLRGYYAEHLPVLPIRISHLASWIAMVAHEPACTWWAGQQNALHPDILSRLRIDFDTQTSANTTQPVADSWRTIREYHALKGEDRDLSYELKLRAKATGWHEPLAREYASYFAPYLQLQSVWRSPIPPDGRRKLRERDLVQVAVEYFEGIRSVEVPDDYLAPLIGKLRDALHLASDLETRYSYDIDICSIEPDERGEDEGDDDFHRQYKLSGHVLHFVGLFRRYAVLHPIEASGELRSWTTSETIFGRLKVWGMGLLDLVPANEFALLVCSLDDESFWPFKGNRDLLLGLARRWVEFSDADRSEIGRRILKGPTKRKKETRTAYKERMAYIVLNRLHWLASQGCAFDFDLTAKTERLQQSAPEWKPEYALKAARSLDGGGGWVRTETSFDEIKSLSAEDIIPHILSMDRRPVGRLVEYNPFLGLSTDQPECALEALDAHAASEDEFQPSFWNTFLRTDIRKDDDSSLLAQIAQSLLKLPNQRLAQIALSASDWFEKHGEALKDQDFSLFDELWNRLTLALVEEESTQRSTLVREEEEPDWSTEAINSPAGNLAEFLLSHTLKKTFEKGEGLPDQWRLKAEQLLSLPGDSRRFALVLFGYGLRFFYYVDPEWTEEKLLAVLDTNYEPEIDGDALWAGFFWRAQTPSAELFARLKPKLVERLQGRPTQKRQHMEVLSGILLAGWHSKDESSGERLVSSSELRTFLLQGSAEYRRHTLWTLDRWAEDGNEWSASVPEFLRDVWPKQKSIRTKDISARLVELALSQKANFPEVAKLVTGLVSRVDDDRIFIPELRKSEDSIALQHPDELLDLLYAVLPESVSLWPYGTQAALERIGEAKPSLRSSAKFIELSARMG</sequence>
<dbReference type="STRING" id="1280947.HY30_18580"/>
<dbReference type="InterPro" id="IPR029035">
    <property type="entry name" value="DHS-like_NAD/FAD-binding_dom"/>
</dbReference>
<evidence type="ECO:0000313" key="3">
    <source>
        <dbReference type="Proteomes" id="UP000027190"/>
    </source>
</evidence>
<dbReference type="RefSeq" id="WP_034741857.1">
    <property type="nucleotide sequence ID" value="NZ_AWFG01000046.1"/>
</dbReference>
<dbReference type="Gene3D" id="3.40.50.1220">
    <property type="entry name" value="TPP-binding domain"/>
    <property type="match status" value="1"/>
</dbReference>
<evidence type="ECO:0000256" key="1">
    <source>
        <dbReference type="SAM" id="MobiDB-lite"/>
    </source>
</evidence>
<dbReference type="PATRIC" id="fig|1280947.3.peg.2776"/>
<dbReference type="EMBL" id="AWFG01000046">
    <property type="protein sequence ID" value="KCZ56461.1"/>
    <property type="molecule type" value="Genomic_DNA"/>
</dbReference>
<dbReference type="OrthoDB" id="2077946at2"/>
<comment type="caution">
    <text evidence="2">The sequence shown here is derived from an EMBL/GenBank/DDBJ whole genome shotgun (WGS) entry which is preliminary data.</text>
</comment>
<feature type="region of interest" description="Disordered" evidence="1">
    <location>
        <begin position="380"/>
        <end position="411"/>
    </location>
</feature>
<dbReference type="SUPFAM" id="SSF52467">
    <property type="entry name" value="DHS-like NAD/FAD-binding domain"/>
    <property type="match status" value="1"/>
</dbReference>